<dbReference type="Pfam" id="PF10502">
    <property type="entry name" value="Peptidase_S26"/>
    <property type="match status" value="1"/>
</dbReference>
<comment type="subcellular location">
    <subcellularLocation>
        <location evidence="2">Cell membrane</location>
        <topology evidence="2">Single-pass type II membrane protein</topology>
    </subcellularLocation>
    <subcellularLocation>
        <location evidence="7">Membrane</location>
        <topology evidence="7">Single-pass type II membrane protein</topology>
    </subcellularLocation>
</comment>
<evidence type="ECO:0000256" key="3">
    <source>
        <dbReference type="ARBA" id="ARBA00009370"/>
    </source>
</evidence>
<dbReference type="OrthoDB" id="9815782at2"/>
<dbReference type="InterPro" id="IPR036286">
    <property type="entry name" value="LexA/Signal_pep-like_sf"/>
</dbReference>
<keyword evidence="7" id="KW-0812">Transmembrane</keyword>
<dbReference type="AlphaFoldDB" id="C7MLG2"/>
<keyword evidence="7" id="KW-0472">Membrane</keyword>
<evidence type="ECO:0000256" key="5">
    <source>
        <dbReference type="ARBA" id="ARBA00022801"/>
    </source>
</evidence>
<dbReference type="GO" id="GO:0005886">
    <property type="term" value="C:plasma membrane"/>
    <property type="evidence" value="ECO:0007669"/>
    <property type="project" value="UniProtKB-SubCell"/>
</dbReference>
<keyword evidence="5 7" id="KW-0378">Hydrolase</keyword>
<evidence type="ECO:0000256" key="6">
    <source>
        <dbReference type="PIRSR" id="PIRSR600223-1"/>
    </source>
</evidence>
<feature type="active site" evidence="6">
    <location>
        <position position="94"/>
    </location>
</feature>
<dbReference type="GO" id="GO:0009003">
    <property type="term" value="F:signal peptidase activity"/>
    <property type="evidence" value="ECO:0007669"/>
    <property type="project" value="UniProtKB-EC"/>
</dbReference>
<sequence>MSSARRATSSRKRGGFIRDAIEYIVLLVVVFAVFWAGRVFVVEPYSIPSGSMETTLMINDCVFSEKVSYHLRDVQQGDIVTFADPEVEGRTLIKRVIATEGQTVDLVNGAVSVDGQVLDEPYTHGLPSEELTPARNVQISYPYTVPAGYVWVMGDNRTNSADSRYFGAVPTSNITGRAAAIYWPLNRIATL</sequence>
<dbReference type="NCBIfam" id="TIGR02227">
    <property type="entry name" value="sigpep_I_bact"/>
    <property type="match status" value="1"/>
</dbReference>
<comment type="catalytic activity">
    <reaction evidence="1 7">
        <text>Cleavage of hydrophobic, N-terminal signal or leader sequences from secreted and periplasmic proteins.</text>
        <dbReference type="EC" id="3.4.21.89"/>
    </reaction>
</comment>
<evidence type="ECO:0000259" key="8">
    <source>
        <dbReference type="Pfam" id="PF10502"/>
    </source>
</evidence>
<evidence type="ECO:0000313" key="10">
    <source>
        <dbReference type="Proteomes" id="UP000000954"/>
    </source>
</evidence>
<dbReference type="PANTHER" id="PTHR43390:SF1">
    <property type="entry name" value="CHLOROPLAST PROCESSING PEPTIDASE"/>
    <property type="match status" value="1"/>
</dbReference>
<dbReference type="CDD" id="cd06530">
    <property type="entry name" value="S26_SPase_I"/>
    <property type="match status" value="1"/>
</dbReference>
<name>C7MLG2_CRYCD</name>
<organism evidence="9 10">
    <name type="scientific">Cryptobacterium curtum (strain ATCC 700683 / DSM 15641 / CCUG 43107 / 12-3)</name>
    <dbReference type="NCBI Taxonomy" id="469378"/>
    <lineage>
        <taxon>Bacteria</taxon>
        <taxon>Bacillati</taxon>
        <taxon>Actinomycetota</taxon>
        <taxon>Coriobacteriia</taxon>
        <taxon>Eggerthellales</taxon>
        <taxon>Eggerthellaceae</taxon>
        <taxon>Cryptobacterium</taxon>
    </lineage>
</organism>
<dbReference type="Gene3D" id="2.10.109.10">
    <property type="entry name" value="Umud Fragment, subunit A"/>
    <property type="match status" value="1"/>
</dbReference>
<gene>
    <name evidence="9" type="ordered locus">Ccur_00350</name>
</gene>
<dbReference type="InterPro" id="IPR000223">
    <property type="entry name" value="Pept_S26A_signal_pept_1"/>
</dbReference>
<dbReference type="EMBL" id="CP001682">
    <property type="protein sequence ID" value="ACU93768.1"/>
    <property type="molecule type" value="Genomic_DNA"/>
</dbReference>
<dbReference type="GO" id="GO:0004252">
    <property type="term" value="F:serine-type endopeptidase activity"/>
    <property type="evidence" value="ECO:0007669"/>
    <property type="project" value="InterPro"/>
</dbReference>
<keyword evidence="7" id="KW-1133">Transmembrane helix</keyword>
<feature type="active site" evidence="6">
    <location>
        <position position="51"/>
    </location>
</feature>
<keyword evidence="10" id="KW-1185">Reference proteome</keyword>
<comment type="similarity">
    <text evidence="3 7">Belongs to the peptidase S26 family.</text>
</comment>
<feature type="transmembrane region" description="Helical" evidence="7">
    <location>
        <begin position="20"/>
        <end position="41"/>
    </location>
</feature>
<dbReference type="SUPFAM" id="SSF51306">
    <property type="entry name" value="LexA/Signal peptidase"/>
    <property type="match status" value="1"/>
</dbReference>
<evidence type="ECO:0000256" key="4">
    <source>
        <dbReference type="ARBA" id="ARBA00013208"/>
    </source>
</evidence>
<dbReference type="eggNOG" id="COG0681">
    <property type="taxonomic scope" value="Bacteria"/>
</dbReference>
<keyword evidence="7" id="KW-0645">Protease</keyword>
<dbReference type="InterPro" id="IPR019533">
    <property type="entry name" value="Peptidase_S26"/>
</dbReference>
<feature type="domain" description="Peptidase S26" evidence="8">
    <location>
        <begin position="21"/>
        <end position="183"/>
    </location>
</feature>
<reference evidence="9 10" key="1">
    <citation type="journal article" date="2009" name="Stand. Genomic Sci.">
        <title>Complete genome sequence of Cryptobacterium curtum type strain (12-3).</title>
        <authorList>
            <person name="Mavrommatis K."/>
            <person name="Pukall R."/>
            <person name="Rohde C."/>
            <person name="Chen F."/>
            <person name="Sims D."/>
            <person name="Brettin T."/>
            <person name="Kuske C."/>
            <person name="Detter J.C."/>
            <person name="Han C."/>
            <person name="Lapidus A."/>
            <person name="Copeland A."/>
            <person name="Glavina Del Rio T."/>
            <person name="Nolan M."/>
            <person name="Lucas S."/>
            <person name="Tice H."/>
            <person name="Cheng J.F."/>
            <person name="Bruce D."/>
            <person name="Goodwin L."/>
            <person name="Pitluck S."/>
            <person name="Ovchinnikova G."/>
            <person name="Pati A."/>
            <person name="Ivanova N."/>
            <person name="Chen A."/>
            <person name="Palaniappan K."/>
            <person name="Chain P."/>
            <person name="D'haeseleer P."/>
            <person name="Goker M."/>
            <person name="Bristow J."/>
            <person name="Eisen J.A."/>
            <person name="Markowitz V."/>
            <person name="Hugenholtz P."/>
            <person name="Rohde M."/>
            <person name="Klenk H.P."/>
            <person name="Kyrpides N.C."/>
        </authorList>
    </citation>
    <scope>NUCLEOTIDE SEQUENCE [LARGE SCALE GENOMIC DNA]</scope>
    <source>
        <strain evidence="10">ATCC 700683 / DSM 15641 / 12-3</strain>
    </source>
</reference>
<dbReference type="InterPro" id="IPR019758">
    <property type="entry name" value="Pept_S26A_signal_pept_1_CS"/>
</dbReference>
<evidence type="ECO:0000256" key="2">
    <source>
        <dbReference type="ARBA" id="ARBA00004401"/>
    </source>
</evidence>
<dbReference type="PANTHER" id="PTHR43390">
    <property type="entry name" value="SIGNAL PEPTIDASE I"/>
    <property type="match status" value="1"/>
</dbReference>
<dbReference type="MEROPS" id="S26.024"/>
<dbReference type="GO" id="GO:0006465">
    <property type="term" value="P:signal peptide processing"/>
    <property type="evidence" value="ECO:0007669"/>
    <property type="project" value="InterPro"/>
</dbReference>
<dbReference type="EC" id="3.4.21.89" evidence="4 7"/>
<evidence type="ECO:0000256" key="7">
    <source>
        <dbReference type="RuleBase" id="RU362042"/>
    </source>
</evidence>
<dbReference type="PRINTS" id="PR00727">
    <property type="entry name" value="LEADERPTASE"/>
</dbReference>
<dbReference type="RefSeq" id="WP_012802457.1">
    <property type="nucleotide sequence ID" value="NC_013170.1"/>
</dbReference>
<accession>C7MLG2</accession>
<dbReference type="HOGENOM" id="CLU_028723_5_1_11"/>
<dbReference type="KEGG" id="ccu:Ccur_00350"/>
<dbReference type="PROSITE" id="PS00761">
    <property type="entry name" value="SPASE_I_3"/>
    <property type="match status" value="1"/>
</dbReference>
<dbReference type="STRING" id="469378.Ccur_00350"/>
<evidence type="ECO:0000256" key="1">
    <source>
        <dbReference type="ARBA" id="ARBA00000677"/>
    </source>
</evidence>
<dbReference type="Proteomes" id="UP000000954">
    <property type="component" value="Chromosome"/>
</dbReference>
<protein>
    <recommendedName>
        <fullName evidence="4 7">Signal peptidase I</fullName>
        <ecNumber evidence="4 7">3.4.21.89</ecNumber>
    </recommendedName>
</protein>
<evidence type="ECO:0000313" key="9">
    <source>
        <dbReference type="EMBL" id="ACU93768.1"/>
    </source>
</evidence>
<proteinExistence type="inferred from homology"/>